<dbReference type="Gene3D" id="3.30.70.1230">
    <property type="entry name" value="Nucleotide cyclase"/>
    <property type="match status" value="1"/>
</dbReference>
<organism evidence="2 3">
    <name type="scientific">Actinomadura yumaensis</name>
    <dbReference type="NCBI Taxonomy" id="111807"/>
    <lineage>
        <taxon>Bacteria</taxon>
        <taxon>Bacillati</taxon>
        <taxon>Actinomycetota</taxon>
        <taxon>Actinomycetes</taxon>
        <taxon>Streptosporangiales</taxon>
        <taxon>Thermomonosporaceae</taxon>
        <taxon>Actinomadura</taxon>
    </lineage>
</organism>
<proteinExistence type="predicted"/>
<evidence type="ECO:0000256" key="1">
    <source>
        <dbReference type="SAM" id="MobiDB-lite"/>
    </source>
</evidence>
<reference evidence="3" key="1">
    <citation type="journal article" date="2019" name="Int. J. Syst. Evol. Microbiol.">
        <title>The Global Catalogue of Microorganisms (GCM) 10K type strain sequencing project: providing services to taxonomists for standard genome sequencing and annotation.</title>
        <authorList>
            <consortium name="The Broad Institute Genomics Platform"/>
            <consortium name="The Broad Institute Genome Sequencing Center for Infectious Disease"/>
            <person name="Wu L."/>
            <person name="Ma J."/>
        </authorList>
    </citation>
    <scope>NUCLEOTIDE SEQUENCE [LARGE SCALE GENOMIC DNA]</scope>
    <source>
        <strain evidence="3">JCM 3369</strain>
    </source>
</reference>
<gene>
    <name evidence="2" type="ORF">ACFQKB_37790</name>
</gene>
<dbReference type="SUPFAM" id="SSF55073">
    <property type="entry name" value="Nucleotide cyclase"/>
    <property type="match status" value="1"/>
</dbReference>
<evidence type="ECO:0000313" key="2">
    <source>
        <dbReference type="EMBL" id="MFC6885562.1"/>
    </source>
</evidence>
<dbReference type="RefSeq" id="WP_175250105.1">
    <property type="nucleotide sequence ID" value="NZ_JBHSXE010000001.1"/>
</dbReference>
<feature type="region of interest" description="Disordered" evidence="1">
    <location>
        <begin position="192"/>
        <end position="214"/>
    </location>
</feature>
<accession>A0ABW2CUQ9</accession>
<sequence length="231" mass="25070">MSDGHLVYRVLVAVDIQAYSKLDTREQLNAQRDLTDALDRAARLAGLEPNRWQRQVGGDGELSLLPEDIDPSVVVGGFTARLSDELRRINARTPGRPRLRLRVALHHGTLTAGPFGPAGDAPIVVQRLLDATPLRRLLTDDPGRDLALIVSDSLYEDVVRTGFTSLPQDAFAPIKVTAKGTAFRGYILIGNGPGRGSAQPPRPGQPLLGTGPRVPSFLERSFLEQSERGQT</sequence>
<protein>
    <recommendedName>
        <fullName evidence="4">Guanylate cyclase domain-containing protein</fullName>
    </recommendedName>
</protein>
<evidence type="ECO:0008006" key="4">
    <source>
        <dbReference type="Google" id="ProtNLM"/>
    </source>
</evidence>
<dbReference type="InterPro" id="IPR029787">
    <property type="entry name" value="Nucleotide_cyclase"/>
</dbReference>
<name>A0ABW2CUQ9_9ACTN</name>
<comment type="caution">
    <text evidence="2">The sequence shown here is derived from an EMBL/GenBank/DDBJ whole genome shotgun (WGS) entry which is preliminary data.</text>
</comment>
<dbReference type="Proteomes" id="UP001596380">
    <property type="component" value="Unassembled WGS sequence"/>
</dbReference>
<keyword evidence="3" id="KW-1185">Reference proteome</keyword>
<dbReference type="EMBL" id="JBHSXS010000039">
    <property type="protein sequence ID" value="MFC6885562.1"/>
    <property type="molecule type" value="Genomic_DNA"/>
</dbReference>
<evidence type="ECO:0000313" key="3">
    <source>
        <dbReference type="Proteomes" id="UP001596380"/>
    </source>
</evidence>